<dbReference type="PRINTS" id="PR00050">
    <property type="entry name" value="COLDSHOCK"/>
</dbReference>
<dbReference type="PIRSF" id="PIRSF002599">
    <property type="entry name" value="Cold_shock_A"/>
    <property type="match status" value="1"/>
</dbReference>
<reference evidence="5" key="1">
    <citation type="submission" date="2022-04" db="EMBL/GenBank/DDBJ databases">
        <title>Mucilaginibacter sp. RS28 isolated from freshwater.</title>
        <authorList>
            <person name="Ko S.-R."/>
        </authorList>
    </citation>
    <scope>NUCLEOTIDE SEQUENCE</scope>
    <source>
        <strain evidence="5">RS28</strain>
    </source>
</reference>
<dbReference type="PANTHER" id="PTHR11544">
    <property type="entry name" value="COLD SHOCK DOMAIN CONTAINING PROTEINS"/>
    <property type="match status" value="1"/>
</dbReference>
<feature type="domain" description="CSD" evidence="4">
    <location>
        <begin position="2"/>
        <end position="63"/>
    </location>
</feature>
<dbReference type="GO" id="GO:0005829">
    <property type="term" value="C:cytosol"/>
    <property type="evidence" value="ECO:0007669"/>
    <property type="project" value="UniProtKB-ARBA"/>
</dbReference>
<name>A0A9X1X6J0_9SPHI</name>
<sequence length="64" mass="7231">MQKEGIVKFFNTTKGFGFISQTDTKTDVFVHSTGLIDEIRENDKVQFEVEQGRKGPNAINVKVI</sequence>
<proteinExistence type="predicted"/>
<dbReference type="InterPro" id="IPR019844">
    <property type="entry name" value="CSD_CS"/>
</dbReference>
<evidence type="ECO:0000256" key="1">
    <source>
        <dbReference type="ARBA" id="ARBA00004496"/>
    </source>
</evidence>
<dbReference type="InterPro" id="IPR011129">
    <property type="entry name" value="CSD"/>
</dbReference>
<comment type="caution">
    <text evidence="5">The sequence shown here is derived from an EMBL/GenBank/DDBJ whole genome shotgun (WGS) entry which is preliminary data.</text>
</comment>
<comment type="subcellular location">
    <subcellularLocation>
        <location evidence="1 3">Cytoplasm</location>
    </subcellularLocation>
</comment>
<dbReference type="GO" id="GO:0003676">
    <property type="term" value="F:nucleic acid binding"/>
    <property type="evidence" value="ECO:0007669"/>
    <property type="project" value="InterPro"/>
</dbReference>
<evidence type="ECO:0000256" key="3">
    <source>
        <dbReference type="RuleBase" id="RU000408"/>
    </source>
</evidence>
<gene>
    <name evidence="5" type="ORF">MUY27_15105</name>
</gene>
<keyword evidence="6" id="KW-1185">Reference proteome</keyword>
<keyword evidence="2" id="KW-0963">Cytoplasm</keyword>
<dbReference type="AlphaFoldDB" id="A0A9X1X6J0"/>
<dbReference type="InterPro" id="IPR012340">
    <property type="entry name" value="NA-bd_OB-fold"/>
</dbReference>
<dbReference type="InterPro" id="IPR012156">
    <property type="entry name" value="Cold_shock_CspA"/>
</dbReference>
<dbReference type="PROSITE" id="PS51857">
    <property type="entry name" value="CSD_2"/>
    <property type="match status" value="1"/>
</dbReference>
<dbReference type="Proteomes" id="UP001139450">
    <property type="component" value="Unassembled WGS sequence"/>
</dbReference>
<dbReference type="InterPro" id="IPR002059">
    <property type="entry name" value="CSP_DNA-bd"/>
</dbReference>
<dbReference type="Pfam" id="PF00313">
    <property type="entry name" value="CSD"/>
    <property type="match status" value="1"/>
</dbReference>
<dbReference type="SUPFAM" id="SSF50249">
    <property type="entry name" value="Nucleic acid-binding proteins"/>
    <property type="match status" value="1"/>
</dbReference>
<protein>
    <submittedName>
        <fullName evidence="5">Cold shock domain-containing protein</fullName>
    </submittedName>
</protein>
<dbReference type="CDD" id="cd04458">
    <property type="entry name" value="CSP_CDS"/>
    <property type="match status" value="1"/>
</dbReference>
<dbReference type="Gene3D" id="2.40.50.140">
    <property type="entry name" value="Nucleic acid-binding proteins"/>
    <property type="match status" value="1"/>
</dbReference>
<dbReference type="PROSITE" id="PS00352">
    <property type="entry name" value="CSD_1"/>
    <property type="match status" value="1"/>
</dbReference>
<evidence type="ECO:0000259" key="4">
    <source>
        <dbReference type="PROSITE" id="PS51857"/>
    </source>
</evidence>
<dbReference type="SMART" id="SM00357">
    <property type="entry name" value="CSP"/>
    <property type="match status" value="1"/>
</dbReference>
<accession>A0A9X1X6J0</accession>
<organism evidence="5 6">
    <name type="scientific">Mucilaginibacter straminoryzae</name>
    <dbReference type="NCBI Taxonomy" id="2932774"/>
    <lineage>
        <taxon>Bacteria</taxon>
        <taxon>Pseudomonadati</taxon>
        <taxon>Bacteroidota</taxon>
        <taxon>Sphingobacteriia</taxon>
        <taxon>Sphingobacteriales</taxon>
        <taxon>Sphingobacteriaceae</taxon>
        <taxon>Mucilaginibacter</taxon>
    </lineage>
</organism>
<dbReference type="EMBL" id="JALJEJ010000007">
    <property type="protein sequence ID" value="MCJ8211045.1"/>
    <property type="molecule type" value="Genomic_DNA"/>
</dbReference>
<evidence type="ECO:0000256" key="2">
    <source>
        <dbReference type="ARBA" id="ARBA00022490"/>
    </source>
</evidence>
<evidence type="ECO:0000313" key="5">
    <source>
        <dbReference type="EMBL" id="MCJ8211045.1"/>
    </source>
</evidence>
<dbReference type="InterPro" id="IPR050181">
    <property type="entry name" value="Cold_shock_domain"/>
</dbReference>
<dbReference type="RefSeq" id="WP_245131269.1">
    <property type="nucleotide sequence ID" value="NZ_JALJEJ010000007.1"/>
</dbReference>
<evidence type="ECO:0000313" key="6">
    <source>
        <dbReference type="Proteomes" id="UP001139450"/>
    </source>
</evidence>